<evidence type="ECO:0000256" key="2">
    <source>
        <dbReference type="PROSITE-ProRule" id="PRU01211"/>
    </source>
</evidence>
<dbReference type="Gene3D" id="3.40.390.10">
    <property type="entry name" value="Collagenase (Catalytic Domain)"/>
    <property type="match status" value="1"/>
</dbReference>
<evidence type="ECO:0000313" key="5">
    <source>
        <dbReference type="EMBL" id="GIY31409.1"/>
    </source>
</evidence>
<protein>
    <submittedName>
        <fullName evidence="5">Metalloendopeptidase</fullName>
    </submittedName>
</protein>
<evidence type="ECO:0000313" key="6">
    <source>
        <dbReference type="Proteomes" id="UP001054945"/>
    </source>
</evidence>
<dbReference type="PROSITE" id="PS51864">
    <property type="entry name" value="ASTACIN"/>
    <property type="match status" value="1"/>
</dbReference>
<reference evidence="5 6" key="1">
    <citation type="submission" date="2021-06" db="EMBL/GenBank/DDBJ databases">
        <title>Caerostris extrusa draft genome.</title>
        <authorList>
            <person name="Kono N."/>
            <person name="Arakawa K."/>
        </authorList>
    </citation>
    <scope>NUCLEOTIDE SEQUENCE [LARGE SCALE GENOMIC DNA]</scope>
</reference>
<proteinExistence type="predicted"/>
<comment type="caution">
    <text evidence="2">Lacks conserved residue(s) required for the propagation of feature annotation.</text>
</comment>
<dbReference type="InterPro" id="IPR024079">
    <property type="entry name" value="MetalloPept_cat_dom_sf"/>
</dbReference>
<feature type="domain" description="Peptidase M12A" evidence="4">
    <location>
        <begin position="1"/>
        <end position="50"/>
    </location>
</feature>
<evidence type="ECO:0000259" key="4">
    <source>
        <dbReference type="PROSITE" id="PS51864"/>
    </source>
</evidence>
<gene>
    <name evidence="5" type="primary">VMPA_35</name>
    <name evidence="5" type="ORF">CEXT_728891</name>
</gene>
<comment type="caution">
    <text evidence="5">The sequence shown here is derived from an EMBL/GenBank/DDBJ whole genome shotgun (WGS) entry which is preliminary data.</text>
</comment>
<dbReference type="Proteomes" id="UP001054945">
    <property type="component" value="Unassembled WGS sequence"/>
</dbReference>
<evidence type="ECO:0000256" key="1">
    <source>
        <dbReference type="ARBA" id="ARBA00001947"/>
    </source>
</evidence>
<dbReference type="EMBL" id="BPLR01009374">
    <property type="protein sequence ID" value="GIY31409.1"/>
    <property type="molecule type" value="Genomic_DNA"/>
</dbReference>
<accession>A0AAV4SDL0</accession>
<keyword evidence="6" id="KW-1185">Reference proteome</keyword>
<dbReference type="GO" id="GO:0006508">
    <property type="term" value="P:proteolysis"/>
    <property type="evidence" value="ECO:0007669"/>
    <property type="project" value="InterPro"/>
</dbReference>
<dbReference type="AlphaFoldDB" id="A0AAV4SDL0"/>
<comment type="cofactor">
    <cofactor evidence="1">
        <name>Zn(2+)</name>
        <dbReference type="ChEBI" id="CHEBI:29105"/>
    </cofactor>
</comment>
<dbReference type="InterPro" id="IPR001506">
    <property type="entry name" value="Peptidase_M12A"/>
</dbReference>
<name>A0AAV4SDL0_CAEEX</name>
<feature type="region of interest" description="Disordered" evidence="3">
    <location>
        <begin position="115"/>
        <end position="173"/>
    </location>
</feature>
<dbReference type="GO" id="GO:0004222">
    <property type="term" value="F:metalloendopeptidase activity"/>
    <property type="evidence" value="ECO:0007669"/>
    <property type="project" value="InterPro"/>
</dbReference>
<evidence type="ECO:0000256" key="3">
    <source>
        <dbReference type="SAM" id="MobiDB-lite"/>
    </source>
</evidence>
<sequence>MLYGEYAFAKDRNSMTMKPKKEGVVIGLINDKPGLSDSDVRRLNKLYECDGNPAPHLLMTNWCLHSGERRRRLLQEDPHHDPHPVLVRPQEGLPQVRRVLQRGRRGVARHLGAHHPHLQAHHEAHRQGRRLAGGQGPRRSRGGCEVLAGRPDQKVGRRRGHRPVQPGLPTSRM</sequence>
<organism evidence="5 6">
    <name type="scientific">Caerostris extrusa</name>
    <name type="common">Bark spider</name>
    <name type="synonym">Caerostris bankana</name>
    <dbReference type="NCBI Taxonomy" id="172846"/>
    <lineage>
        <taxon>Eukaryota</taxon>
        <taxon>Metazoa</taxon>
        <taxon>Ecdysozoa</taxon>
        <taxon>Arthropoda</taxon>
        <taxon>Chelicerata</taxon>
        <taxon>Arachnida</taxon>
        <taxon>Araneae</taxon>
        <taxon>Araneomorphae</taxon>
        <taxon>Entelegynae</taxon>
        <taxon>Araneoidea</taxon>
        <taxon>Araneidae</taxon>
        <taxon>Caerostris</taxon>
    </lineage>
</organism>